<dbReference type="EMBL" id="MCBA01000067">
    <property type="protein sequence ID" value="RGP89899.1"/>
    <property type="molecule type" value="Genomic_DNA"/>
</dbReference>
<sequence>MGSYIDLSKAVAFRVPLDYREKFQKEAARLNLTASELAKRLVIRGLIEDELEASKKDFVLKNTAFITQLISEILDVISPEEAEQIRVRSQARTKKIIETICGGNHG</sequence>
<accession>A0A395TZU6</accession>
<gene>
    <name evidence="1" type="ORF">BC353_10080</name>
</gene>
<dbReference type="RefSeq" id="WP_118089295.1">
    <property type="nucleotide sequence ID" value="NZ_JACTGM010000015.1"/>
</dbReference>
<dbReference type="AlphaFoldDB" id="A0A395TZU6"/>
<organism evidence="1 2">
    <name type="scientific">Vibrio cholerae</name>
    <dbReference type="NCBI Taxonomy" id="666"/>
    <lineage>
        <taxon>Bacteria</taxon>
        <taxon>Pseudomonadati</taxon>
        <taxon>Pseudomonadota</taxon>
        <taxon>Gammaproteobacteria</taxon>
        <taxon>Vibrionales</taxon>
        <taxon>Vibrionaceae</taxon>
        <taxon>Vibrio</taxon>
    </lineage>
</organism>
<evidence type="ECO:0000313" key="1">
    <source>
        <dbReference type="EMBL" id="RGP89899.1"/>
    </source>
</evidence>
<comment type="caution">
    <text evidence="1">The sequence shown here is derived from an EMBL/GenBank/DDBJ whole genome shotgun (WGS) entry which is preliminary data.</text>
</comment>
<name>A0A395TZU6_VIBCL</name>
<proteinExistence type="predicted"/>
<reference evidence="1 2" key="1">
    <citation type="journal article" date="2017" name="Emerg. Infect. Dis.">
        <title>Carbapenemase VCC-1-Producing Vibrio cholerae in Coastal Waters of Germany.</title>
        <authorList>
            <person name="Hammerl J.A."/>
            <person name="Jackel C."/>
            <person name="Bortolaia V."/>
            <person name="Schwartz K."/>
            <person name="Bier N."/>
            <person name="Hendriksen R.S."/>
            <person name="Guerra B."/>
            <person name="Strauch E."/>
        </authorList>
    </citation>
    <scope>NUCLEOTIDE SEQUENCE [LARGE SCALE GENOMIC DNA]</scope>
    <source>
        <strain evidence="1 2">VN-2825</strain>
    </source>
</reference>
<protein>
    <submittedName>
        <fullName evidence="1">Uncharacterized protein</fullName>
    </submittedName>
</protein>
<evidence type="ECO:0000313" key="2">
    <source>
        <dbReference type="Proteomes" id="UP000266701"/>
    </source>
</evidence>
<dbReference type="Proteomes" id="UP000266701">
    <property type="component" value="Unassembled WGS sequence"/>
</dbReference>